<evidence type="ECO:0008006" key="3">
    <source>
        <dbReference type="Google" id="ProtNLM"/>
    </source>
</evidence>
<dbReference type="Proteomes" id="UP000679725">
    <property type="component" value="Unassembled WGS sequence"/>
</dbReference>
<organism evidence="1 2">
    <name type="scientific">Dyadobacter linearis</name>
    <dbReference type="NCBI Taxonomy" id="2823330"/>
    <lineage>
        <taxon>Bacteria</taxon>
        <taxon>Pseudomonadati</taxon>
        <taxon>Bacteroidota</taxon>
        <taxon>Cytophagia</taxon>
        <taxon>Cytophagales</taxon>
        <taxon>Spirosomataceae</taxon>
        <taxon>Dyadobacter</taxon>
    </lineage>
</organism>
<proteinExistence type="predicted"/>
<keyword evidence="2" id="KW-1185">Reference proteome</keyword>
<protein>
    <recommendedName>
        <fullName evidence="3">Transposase</fullName>
    </recommendedName>
</protein>
<gene>
    <name evidence="1" type="ORF">DYBT9623_05481</name>
</gene>
<name>A0ABN7RGF2_9BACT</name>
<reference evidence="1 2" key="1">
    <citation type="submission" date="2021-04" db="EMBL/GenBank/DDBJ databases">
        <authorList>
            <person name="Rodrigo-Torres L."/>
            <person name="Arahal R. D."/>
            <person name="Lucena T."/>
        </authorList>
    </citation>
    <scope>NUCLEOTIDE SEQUENCE [LARGE SCALE GENOMIC DNA]</scope>
    <source>
        <strain evidence="1 2">CECT 9623</strain>
    </source>
</reference>
<sequence>MSRLKKEYNLNKAIAIFRRLSYIYGCRSLDKFKIRGVLHWLASK</sequence>
<evidence type="ECO:0000313" key="2">
    <source>
        <dbReference type="Proteomes" id="UP000679725"/>
    </source>
</evidence>
<accession>A0ABN7RGF2</accession>
<comment type="caution">
    <text evidence="1">The sequence shown here is derived from an EMBL/GenBank/DDBJ whole genome shotgun (WGS) entry which is preliminary data.</text>
</comment>
<evidence type="ECO:0000313" key="1">
    <source>
        <dbReference type="EMBL" id="CAG5074793.1"/>
    </source>
</evidence>
<dbReference type="EMBL" id="CAJRAU010000014">
    <property type="protein sequence ID" value="CAG5074793.1"/>
    <property type="molecule type" value="Genomic_DNA"/>
</dbReference>